<reference evidence="1" key="1">
    <citation type="submission" date="2024-03" db="EMBL/GenBank/DDBJ databases">
        <title>Whole genome sequecning of epiphytes from Marcgravia umbellata leaves.</title>
        <authorList>
            <person name="Kumar G."/>
            <person name="Savka M.A."/>
        </authorList>
    </citation>
    <scope>NUCLEOTIDE SEQUENCE</scope>
    <source>
        <strain evidence="1">RIT_BL5</strain>
    </source>
</reference>
<keyword evidence="2" id="KW-1185">Reference proteome</keyword>
<name>A0ACC6PAC8_9BACL</name>
<proteinExistence type="predicted"/>
<dbReference type="EMBL" id="JBBKAR010000026">
    <property type="protein sequence ID" value="MEJ8303889.1"/>
    <property type="molecule type" value="Genomic_DNA"/>
</dbReference>
<protein>
    <submittedName>
        <fullName evidence="1">Tetratricopeptide repeat protein</fullName>
    </submittedName>
</protein>
<sequence length="187" mass="21255">MSESETKRSAVSKRFLNTEDPLLNEQETEQLQAAVQLRREGQGEEARLRMLELLEEFGESAKLLYELASTHDNLGLERQAVPYYVRSLEMGLGEPDRAEALLGLGSTYRTLGKYEQAEQVLRAAVVEYPQHRELHVFLAMALHNLGKHAEAMALLLKEIADHSSHIGVQSYQRAIAFYADRLDEVWD</sequence>
<comment type="caution">
    <text evidence="1">The sequence shown here is derived from an EMBL/GenBank/DDBJ whole genome shotgun (WGS) entry which is preliminary data.</text>
</comment>
<dbReference type="Proteomes" id="UP001380953">
    <property type="component" value="Unassembled WGS sequence"/>
</dbReference>
<evidence type="ECO:0000313" key="2">
    <source>
        <dbReference type="Proteomes" id="UP001380953"/>
    </source>
</evidence>
<organism evidence="1 2">
    <name type="scientific">Saccharibacillus sacchari</name>
    <dbReference type="NCBI Taxonomy" id="456493"/>
    <lineage>
        <taxon>Bacteria</taxon>
        <taxon>Bacillati</taxon>
        <taxon>Bacillota</taxon>
        <taxon>Bacilli</taxon>
        <taxon>Bacillales</taxon>
        <taxon>Paenibacillaceae</taxon>
        <taxon>Saccharibacillus</taxon>
    </lineage>
</organism>
<accession>A0ACC6PAC8</accession>
<evidence type="ECO:0000313" key="1">
    <source>
        <dbReference type="EMBL" id="MEJ8303889.1"/>
    </source>
</evidence>
<gene>
    <name evidence="1" type="ORF">WKI47_08225</name>
</gene>